<protein>
    <submittedName>
        <fullName evidence="2">Uncharacterized protein</fullName>
    </submittedName>
</protein>
<evidence type="ECO:0000256" key="1">
    <source>
        <dbReference type="SAM" id="MobiDB-lite"/>
    </source>
</evidence>
<feature type="compositionally biased region" description="Basic and acidic residues" evidence="1">
    <location>
        <begin position="1"/>
        <end position="10"/>
    </location>
</feature>
<name>Q1MJH3_RHIJ3</name>
<proteinExistence type="predicted"/>
<dbReference type="EnsemblBacteria" id="CAK06887">
    <property type="protein sequence ID" value="CAK06887"/>
    <property type="gene ID" value="RL1390"/>
</dbReference>
<dbReference type="AlphaFoldDB" id="Q1MJH3"/>
<dbReference type="KEGG" id="rle:RL1390"/>
<organism evidence="2 3">
    <name type="scientific">Rhizobium johnstonii (strain DSM 114642 / LMG 32736 / 3841)</name>
    <name type="common">Rhizobium leguminosarum bv. viciae</name>
    <dbReference type="NCBI Taxonomy" id="216596"/>
    <lineage>
        <taxon>Bacteria</taxon>
        <taxon>Pseudomonadati</taxon>
        <taxon>Pseudomonadota</taxon>
        <taxon>Alphaproteobacteria</taxon>
        <taxon>Hyphomicrobiales</taxon>
        <taxon>Rhizobiaceae</taxon>
        <taxon>Rhizobium/Agrobacterium group</taxon>
        <taxon>Rhizobium</taxon>
        <taxon>Rhizobium johnstonii</taxon>
    </lineage>
</organism>
<sequence>MPWERRECPRSGHPGTAGRAGPHIGGQGEIHRNFIRLGQCMETRMAIVVALADRRSRAPRRPDKEPREAKILWFTGVRYERLAESPKHRPAPAPRVNKK</sequence>
<dbReference type="HOGENOM" id="CLU_2318177_0_0_5"/>
<feature type="region of interest" description="Disordered" evidence="1">
    <location>
        <begin position="1"/>
        <end position="27"/>
    </location>
</feature>
<dbReference type="eggNOG" id="ENOG5032QH1">
    <property type="taxonomic scope" value="Bacteria"/>
</dbReference>
<reference evidence="2 3" key="1">
    <citation type="journal article" date="2006" name="Genome Biol.">
        <title>The genome of Rhizobium leguminosarum has recognizable core and accessory components.</title>
        <authorList>
            <person name="Young J.W."/>
            <person name="Crossman L.C."/>
            <person name="Johnston A.W.B."/>
            <person name="Thomson N.R."/>
            <person name="Ghazoui Z.F."/>
            <person name="Hull K.H."/>
            <person name="Wexler M."/>
            <person name="Curson A.R.J."/>
            <person name="Todd J.D."/>
            <person name="Poole P.S."/>
            <person name="Mauchline T.H."/>
            <person name="East A.K."/>
            <person name="Quail M.A."/>
            <person name="Churcher C."/>
            <person name="Arrowsmith C."/>
            <person name="Cherevach A."/>
            <person name="Chillingworth T."/>
            <person name="Clarke K."/>
            <person name="Cronin A."/>
            <person name="Davis P."/>
            <person name="Fraser A."/>
            <person name="Hance Z."/>
            <person name="Hauser H."/>
            <person name="Jagels K."/>
            <person name="Moule S."/>
            <person name="Mungall K."/>
            <person name="Norbertczak H."/>
            <person name="Rabbinowitsch E."/>
            <person name="Sanders M."/>
            <person name="Simmonds M."/>
            <person name="Whitehead S."/>
            <person name="Parkhill J."/>
        </authorList>
    </citation>
    <scope>NUCLEOTIDE SEQUENCE [LARGE SCALE GENOMIC DNA]</scope>
    <source>
        <strain evidence="3">DSM 114642 / LMG 32736 / 3841</strain>
    </source>
</reference>
<evidence type="ECO:0000313" key="3">
    <source>
        <dbReference type="Proteomes" id="UP000006575"/>
    </source>
</evidence>
<keyword evidence="3" id="KW-1185">Reference proteome</keyword>
<dbReference type="EMBL" id="AM236080">
    <property type="protein sequence ID" value="CAK06887.1"/>
    <property type="molecule type" value="Genomic_DNA"/>
</dbReference>
<evidence type="ECO:0000313" key="2">
    <source>
        <dbReference type="EMBL" id="CAK06887.1"/>
    </source>
</evidence>
<gene>
    <name evidence="2" type="ordered locus">RL1390</name>
</gene>
<dbReference type="Proteomes" id="UP000006575">
    <property type="component" value="Chromosome"/>
</dbReference>
<accession>Q1MJH3</accession>